<keyword evidence="3" id="KW-1185">Reference proteome</keyword>
<sequence length="41" mass="4684">MFELLRSNLKFIIMATLFFGVVLGGIYYVEASLESQVRVVE</sequence>
<keyword evidence="1" id="KW-0812">Transmembrane</keyword>
<keyword evidence="1" id="KW-1133">Transmembrane helix</keyword>
<dbReference type="Proteomes" id="UP001529491">
    <property type="component" value="Chromosome"/>
</dbReference>
<proteinExistence type="predicted"/>
<evidence type="ECO:0000313" key="2">
    <source>
        <dbReference type="EMBL" id="WOT04755.1"/>
    </source>
</evidence>
<keyword evidence="1" id="KW-0472">Membrane</keyword>
<evidence type="ECO:0000256" key="1">
    <source>
        <dbReference type="SAM" id="Phobius"/>
    </source>
</evidence>
<evidence type="ECO:0000313" key="3">
    <source>
        <dbReference type="Proteomes" id="UP001529491"/>
    </source>
</evidence>
<organism evidence="2 3">
    <name type="scientific">Shewanella youngdeokensis</name>
    <dbReference type="NCBI Taxonomy" id="2999068"/>
    <lineage>
        <taxon>Bacteria</taxon>
        <taxon>Pseudomonadati</taxon>
        <taxon>Pseudomonadota</taxon>
        <taxon>Gammaproteobacteria</taxon>
        <taxon>Alteromonadales</taxon>
        <taxon>Shewanellaceae</taxon>
        <taxon>Shewanella</taxon>
    </lineage>
</organism>
<dbReference type="EMBL" id="CP136522">
    <property type="protein sequence ID" value="WOT04755.1"/>
    <property type="molecule type" value="Genomic_DNA"/>
</dbReference>
<dbReference type="RefSeq" id="WP_310472391.1">
    <property type="nucleotide sequence ID" value="NZ_CP136522.1"/>
</dbReference>
<name>A0ABZ0JWR9_9GAMM</name>
<reference evidence="2 3" key="1">
    <citation type="submission" date="2023-10" db="EMBL/GenBank/DDBJ databases">
        <title>Complete genome sequence of Shewanella sp. DAU334.</title>
        <authorList>
            <person name="Lee Y.-S."/>
            <person name="Jeong H.-R."/>
            <person name="Hwang E.-J."/>
            <person name="Choi Y.-L."/>
            <person name="Kim G.-D."/>
        </authorList>
    </citation>
    <scope>NUCLEOTIDE SEQUENCE [LARGE SCALE GENOMIC DNA]</scope>
    <source>
        <strain evidence="2 3">DAU334</strain>
    </source>
</reference>
<feature type="transmembrane region" description="Helical" evidence="1">
    <location>
        <begin position="12"/>
        <end position="29"/>
    </location>
</feature>
<protein>
    <submittedName>
        <fullName evidence="2">Uncharacterized protein</fullName>
    </submittedName>
</protein>
<accession>A0ABZ0JWR9</accession>
<gene>
    <name evidence="2" type="ORF">RGE70_15770</name>
</gene>